<accession>A0A7W5C610</accession>
<name>A0A7W5C610_9BACL</name>
<comment type="caution">
    <text evidence="1">The sequence shown here is derived from an EMBL/GenBank/DDBJ whole genome shotgun (WGS) entry which is preliminary data.</text>
</comment>
<keyword evidence="2" id="KW-1185">Reference proteome</keyword>
<protein>
    <submittedName>
        <fullName evidence="1">Uncharacterized protein</fullName>
    </submittedName>
</protein>
<dbReference type="AlphaFoldDB" id="A0A7W5C610"/>
<proteinExistence type="predicted"/>
<evidence type="ECO:0000313" key="2">
    <source>
        <dbReference type="Proteomes" id="UP000518605"/>
    </source>
</evidence>
<organism evidence="1 2">
    <name type="scientific">Paenibacillus endophyticus</name>
    <dbReference type="NCBI Taxonomy" id="1294268"/>
    <lineage>
        <taxon>Bacteria</taxon>
        <taxon>Bacillati</taxon>
        <taxon>Bacillota</taxon>
        <taxon>Bacilli</taxon>
        <taxon>Bacillales</taxon>
        <taxon>Paenibacillaceae</taxon>
        <taxon>Paenibacillus</taxon>
    </lineage>
</organism>
<dbReference type="EMBL" id="JACHXW010000003">
    <property type="protein sequence ID" value="MBB3151455.1"/>
    <property type="molecule type" value="Genomic_DNA"/>
</dbReference>
<dbReference type="RefSeq" id="WP_183560401.1">
    <property type="nucleotide sequence ID" value="NZ_CBCSLB010000002.1"/>
</dbReference>
<gene>
    <name evidence="1" type="ORF">FHS16_001498</name>
</gene>
<evidence type="ECO:0000313" key="1">
    <source>
        <dbReference type="EMBL" id="MBB3151455.1"/>
    </source>
</evidence>
<dbReference type="Proteomes" id="UP000518605">
    <property type="component" value="Unassembled WGS sequence"/>
</dbReference>
<reference evidence="1 2" key="1">
    <citation type="submission" date="2020-08" db="EMBL/GenBank/DDBJ databases">
        <title>Genomic Encyclopedia of Type Strains, Phase III (KMG-III): the genomes of soil and plant-associated and newly described type strains.</title>
        <authorList>
            <person name="Whitman W."/>
        </authorList>
    </citation>
    <scope>NUCLEOTIDE SEQUENCE [LARGE SCALE GENOMIC DNA]</scope>
    <source>
        <strain evidence="1 2">CECT 8234</strain>
    </source>
</reference>
<sequence>MRKLRLGFITGFLAVSMFLTFAGAVSAKDYPGPVIYAEDWPERGWC</sequence>